<evidence type="ECO:0000313" key="2">
    <source>
        <dbReference type="Proteomes" id="UP000695007"/>
    </source>
</evidence>
<keyword evidence="2" id="KW-1185">Reference proteome</keyword>
<dbReference type="RefSeq" id="XP_011501256.1">
    <property type="nucleotide sequence ID" value="XM_011502954.1"/>
</dbReference>
<evidence type="ECO:0000313" key="3">
    <source>
        <dbReference type="RefSeq" id="XP_011501256.1"/>
    </source>
</evidence>
<dbReference type="SUPFAM" id="SSF88723">
    <property type="entry name" value="PIN domain-like"/>
    <property type="match status" value="1"/>
</dbReference>
<evidence type="ECO:0000256" key="1">
    <source>
        <dbReference type="ARBA" id="ARBA00007398"/>
    </source>
</evidence>
<protein>
    <submittedName>
        <fullName evidence="3">Protein asteroid</fullName>
    </submittedName>
</protein>
<organism evidence="2 3">
    <name type="scientific">Ceratosolen solmsi marchali</name>
    <dbReference type="NCBI Taxonomy" id="326594"/>
    <lineage>
        <taxon>Eukaryota</taxon>
        <taxon>Metazoa</taxon>
        <taxon>Ecdysozoa</taxon>
        <taxon>Arthropoda</taxon>
        <taxon>Hexapoda</taxon>
        <taxon>Insecta</taxon>
        <taxon>Pterygota</taxon>
        <taxon>Neoptera</taxon>
        <taxon>Endopterygota</taxon>
        <taxon>Hymenoptera</taxon>
        <taxon>Apocrita</taxon>
        <taxon>Proctotrupomorpha</taxon>
        <taxon>Chalcidoidea</taxon>
        <taxon>Agaonidae</taxon>
        <taxon>Agaoninae</taxon>
        <taxon>Ceratosolen</taxon>
    </lineage>
</organism>
<gene>
    <name evidence="3" type="primary">LOC105364919</name>
</gene>
<reference evidence="3" key="1">
    <citation type="submission" date="2025-08" db="UniProtKB">
        <authorList>
            <consortium name="RefSeq"/>
        </authorList>
    </citation>
    <scope>IDENTIFICATION</scope>
</reference>
<dbReference type="KEGG" id="csol:105364919"/>
<dbReference type="PANTHER" id="PTHR15665:SF1">
    <property type="entry name" value="PROTEIN ASTEROID HOMOLOG 1"/>
    <property type="match status" value="1"/>
</dbReference>
<name>A0AAJ7DYP1_9HYME</name>
<accession>A0AAJ7DYP1</accession>
<dbReference type="InterPro" id="IPR026832">
    <property type="entry name" value="Asteroid"/>
</dbReference>
<dbReference type="CTD" id="33282"/>
<dbReference type="AlphaFoldDB" id="A0AAJ7DYP1"/>
<dbReference type="PANTHER" id="PTHR15665">
    <property type="entry name" value="ASTEROID PROTEIN"/>
    <property type="match status" value="1"/>
</dbReference>
<dbReference type="Proteomes" id="UP000695007">
    <property type="component" value="Unplaced"/>
</dbReference>
<proteinExistence type="inferred from homology"/>
<comment type="similarity">
    <text evidence="1">Belongs to the asteroid family.</text>
</comment>
<sequence>MGVLGLTTYINNYTTCLKNYDLYNTYVVIDGNAVASGLYQEGVLGYNCFGGDYDKYAHCVSTFFNDLLKCNITPLIIFDGAFEDKKLDTNYKRMKDRINIASIANPERQSRSALFPLLFLDVFKYVVKEKCLKVTSSLFEADNDIACIAKILDCPIISNDSDFYIFDVKYIPYRTIYYGTTRIENNFVKKCKMFTLDHFLECFPGTDKTAMPIAALLLGNDYINSTMFGYFYKEIISYQRYKKNFNPRQQKLDTVFRWLQHETLQTAVTKIIDATKITKRKEIIASIDMTISGYGILMPSLLIPLGLSSDLSNKLEDLPKYNYEYQDAFKVNDNKMSILNLNLIYNDNCDLNITVPTNISNIVKIIPSWFIKDFSQGKFPSYFVDILDQQRIMCPVQVEDFYEPPCINIALKIIQVIFNLLVSMIKKNRPSVLEYIGRGRFTNINTKTLFCESTCLENLSSLIELRNSSVTDRQKLLNRLFGCSDEFINQYPPEWKLYMGVLKYWSDEADKKFRTKYHIYTLLFSMLFHIIDMKIGFFCRKRSTFDNKYRTFLNTYKLPENRRIKASPLNMSMPISEAYNSVYEEDCILIMPFFLSQFEFKKEFVKNTKKFCASVVHAFSLFQISLKYSLNLNTLLDHPYQETDVAKLFNGTLTYNLYNKFKEHNDIDEYVSTILQRSPSLLQFFFSILTSVKTILSDKLCSPVINNNKKQTRHRKKDIDKLVIKVDNLIVEDQPCPRYNDENNRYAVLNK</sequence>
<dbReference type="GeneID" id="105364919"/>
<dbReference type="InterPro" id="IPR029060">
    <property type="entry name" value="PIN-like_dom_sf"/>
</dbReference>
<dbReference type="Gene3D" id="3.40.50.1010">
    <property type="entry name" value="5'-nuclease"/>
    <property type="match status" value="1"/>
</dbReference>